<dbReference type="EMBL" id="AP019304">
    <property type="protein sequence ID" value="BBH09956.1"/>
    <property type="molecule type" value="Genomic_DNA"/>
</dbReference>
<organism evidence="4">
    <name type="scientific">Prunus dulcis</name>
    <name type="common">Almond</name>
    <name type="synonym">Amygdalus dulcis</name>
    <dbReference type="NCBI Taxonomy" id="3755"/>
    <lineage>
        <taxon>Eukaryota</taxon>
        <taxon>Viridiplantae</taxon>
        <taxon>Streptophyta</taxon>
        <taxon>Embryophyta</taxon>
        <taxon>Tracheophyta</taxon>
        <taxon>Spermatophyta</taxon>
        <taxon>Magnoliopsida</taxon>
        <taxon>eudicotyledons</taxon>
        <taxon>Gunneridae</taxon>
        <taxon>Pentapetalae</taxon>
        <taxon>rosids</taxon>
        <taxon>fabids</taxon>
        <taxon>Rosales</taxon>
        <taxon>Rosaceae</taxon>
        <taxon>Amygdaloideae</taxon>
        <taxon>Amygdaleae</taxon>
        <taxon>Prunus</taxon>
    </lineage>
</organism>
<dbReference type="PANTHER" id="PTHR46328">
    <property type="entry name" value="FAR-RED IMPAIRED RESPONSIVE (FAR1) FAMILY PROTEIN-RELATED"/>
    <property type="match status" value="1"/>
</dbReference>
<feature type="coiled-coil region" evidence="1">
    <location>
        <begin position="171"/>
        <end position="216"/>
    </location>
</feature>
<sequence length="263" mass="29394">SCNPFIDEKVWESGKTLFLDSQISVDLEREAGAVDESVEMAIVASEGPIPEPYVGMEFDSEDAARKYYTDYARQVGFVVRVMQRRRSGIDGRTLARRLGCNKQGFSPNQKGKFGPEKKPRPSAREGCNATILVKMEKSGKWVVTRFVKDHNHPLVVTASGFSTAGDKDRKIEELMMELERQDQLCAGYREKLLSFMNNVEAETEELSEKIQVIVDNEQGQKGHPGQWEDKAIVCLRVSNSLTSLTIPLTFMDISSVCSSTLSS</sequence>
<evidence type="ECO:0000313" key="4">
    <source>
        <dbReference type="EMBL" id="BBH09956.1"/>
    </source>
</evidence>
<feature type="compositionally biased region" description="Basic and acidic residues" evidence="2">
    <location>
        <begin position="113"/>
        <end position="123"/>
    </location>
</feature>
<keyword evidence="1" id="KW-0175">Coiled coil</keyword>
<feature type="region of interest" description="Disordered" evidence="2">
    <location>
        <begin position="101"/>
        <end position="124"/>
    </location>
</feature>
<dbReference type="Pfam" id="PF03101">
    <property type="entry name" value="FAR1"/>
    <property type="match status" value="1"/>
</dbReference>
<feature type="non-terminal residue" evidence="4">
    <location>
        <position position="263"/>
    </location>
</feature>
<dbReference type="AlphaFoldDB" id="A0A4Y1S1U6"/>
<evidence type="ECO:0000256" key="1">
    <source>
        <dbReference type="SAM" id="Coils"/>
    </source>
</evidence>
<dbReference type="InterPro" id="IPR004330">
    <property type="entry name" value="FAR1_DNA_bnd_dom"/>
</dbReference>
<feature type="domain" description="FAR1" evidence="3">
    <location>
        <begin position="66"/>
        <end position="155"/>
    </location>
</feature>
<proteinExistence type="predicted"/>
<feature type="non-terminal residue" evidence="4">
    <location>
        <position position="1"/>
    </location>
</feature>
<protein>
    <submittedName>
        <fullName evidence="4">Far-red impaired responsive family protein</fullName>
    </submittedName>
</protein>
<accession>A0A4Y1S1U6</accession>
<evidence type="ECO:0000259" key="3">
    <source>
        <dbReference type="Pfam" id="PF03101"/>
    </source>
</evidence>
<evidence type="ECO:0000256" key="2">
    <source>
        <dbReference type="SAM" id="MobiDB-lite"/>
    </source>
</evidence>
<reference evidence="4" key="1">
    <citation type="journal article" date="2019" name="Science">
        <title>Mutation of a bHLH transcription factor allowed almond domestication.</title>
        <authorList>
            <person name="Sanchez-Perez R."/>
            <person name="Pavan S."/>
            <person name="Mazzeo R."/>
            <person name="Moldovan C."/>
            <person name="Aiese Cigliano R."/>
            <person name="Del Cueto J."/>
            <person name="Ricciardi F."/>
            <person name="Lotti C."/>
            <person name="Ricciardi L."/>
            <person name="Dicenta F."/>
            <person name="Lopez-Marques R.L."/>
            <person name="Lindberg Moller B."/>
        </authorList>
    </citation>
    <scope>NUCLEOTIDE SEQUENCE</scope>
</reference>
<name>A0A4Y1S1U6_PRUDU</name>
<gene>
    <name evidence="4" type="ORF">Prudu_022615</name>
</gene>
<dbReference type="PANTHER" id="PTHR46328:SF7">
    <property type="entry name" value="FAR-RED IMPAIRED RESPONSIVE (FAR1) FAMILY PROTEIN"/>
    <property type="match status" value="1"/>
</dbReference>